<accession>A0A163EHD4</accession>
<feature type="signal peptide" evidence="2">
    <location>
        <begin position="1"/>
        <end position="22"/>
    </location>
</feature>
<keyword evidence="1" id="KW-0812">Transmembrane</keyword>
<evidence type="ECO:0000313" key="4">
    <source>
        <dbReference type="Proteomes" id="UP000077315"/>
    </source>
</evidence>
<dbReference type="AlphaFoldDB" id="A0A163EHD4"/>
<dbReference type="EMBL" id="KV440973">
    <property type="protein sequence ID" value="OAD78650.1"/>
    <property type="molecule type" value="Genomic_DNA"/>
</dbReference>
<reference evidence="4" key="1">
    <citation type="submission" date="2015-06" db="EMBL/GenBank/DDBJ databases">
        <title>Expansion of signal transduction pathways in fungi by whole-genome duplication.</title>
        <authorList>
            <consortium name="DOE Joint Genome Institute"/>
            <person name="Corrochano L.M."/>
            <person name="Kuo A."/>
            <person name="Marcet-Houben M."/>
            <person name="Polaino S."/>
            <person name="Salamov A."/>
            <person name="Villalobos J.M."/>
            <person name="Alvarez M.I."/>
            <person name="Avalos J."/>
            <person name="Benito E.P."/>
            <person name="Benoit I."/>
            <person name="Burger G."/>
            <person name="Camino L.P."/>
            <person name="Canovas D."/>
            <person name="Cerda-Olmedo E."/>
            <person name="Cheng J.-F."/>
            <person name="Dominguez A."/>
            <person name="Elias M."/>
            <person name="Eslava A.P."/>
            <person name="Glaser F."/>
            <person name="Grimwood J."/>
            <person name="Gutierrez G."/>
            <person name="Heitman J."/>
            <person name="Henrissat B."/>
            <person name="Iturriaga E.A."/>
            <person name="Lang B.F."/>
            <person name="Lavin J.L."/>
            <person name="Lee S."/>
            <person name="Li W."/>
            <person name="Lindquist E."/>
            <person name="Lopez-Garcia S."/>
            <person name="Luque E.M."/>
            <person name="Marcos A.T."/>
            <person name="Martin J."/>
            <person name="McCluskey K."/>
            <person name="Medina H.R."/>
            <person name="Miralles-Duran A."/>
            <person name="Miyazaki A."/>
            <person name="Munoz-Torres E."/>
            <person name="Oguiza J.A."/>
            <person name="Ohm R."/>
            <person name="Olmedo M."/>
            <person name="Orejas M."/>
            <person name="Ortiz-Castellanos L."/>
            <person name="Pisabarro A.G."/>
            <person name="Rodriguez-Romero J."/>
            <person name="Ruiz-Herrera J."/>
            <person name="Ruiz-Vazquez R."/>
            <person name="Sanz C."/>
            <person name="Schackwitz W."/>
            <person name="Schmutz J."/>
            <person name="Shahriari M."/>
            <person name="Shelest E."/>
            <person name="Silva-Franco F."/>
            <person name="Soanes D."/>
            <person name="Syed K."/>
            <person name="Tagua V.G."/>
            <person name="Talbot N.J."/>
            <person name="Thon M."/>
            <person name="De vries R.P."/>
            <person name="Wiebenga A."/>
            <person name="Yadav J.S."/>
            <person name="Braun E.L."/>
            <person name="Baker S."/>
            <person name="Garre V."/>
            <person name="Horwitz B."/>
            <person name="Torres-Martinez S."/>
            <person name="Idnurm A."/>
            <person name="Herrera-Estrella A."/>
            <person name="Gabaldon T."/>
            <person name="Grigoriev I.V."/>
        </authorList>
    </citation>
    <scope>NUCLEOTIDE SEQUENCE [LARGE SCALE GENOMIC DNA]</scope>
    <source>
        <strain evidence="4">NRRL 1555(-)</strain>
    </source>
</reference>
<keyword evidence="2" id="KW-0732">Signal</keyword>
<dbReference type="InParanoid" id="A0A163EHD4"/>
<sequence length="300" mass="32782">MKLTMKLLNAILVLALVCSVCAAPIKDVSVTSVDLSEAPMNNKGDEHLYITVTRVDDLVDDDGSLLAERVMAVRVQFDVLEQQLRCNGVPVQIGVSNIQIEAQMAANPAKLSIESAEDAAVLEDSFDIGLATVEVNVSLMDQMTTEDGLTFRRLLVQERITEINGLEVVQTEAGQQVLDVFDNGKLTQWGVDPLTGFMLPEPQANADQKAEEFGIMSDSQTTGCAGAFVADWWNTQTTMVRSLITGTLCAALFLIAVAIRQLIVTASPYESVSQEAEDQVIWQKASIKEEDEKRPFISQQ</sequence>
<dbReference type="RefSeq" id="XP_018296690.1">
    <property type="nucleotide sequence ID" value="XM_018438183.1"/>
</dbReference>
<evidence type="ECO:0008006" key="5">
    <source>
        <dbReference type="Google" id="ProtNLM"/>
    </source>
</evidence>
<feature type="chain" id="PRO_5007842576" description="Protein BIG1" evidence="2">
    <location>
        <begin position="23"/>
        <end position="300"/>
    </location>
</feature>
<keyword evidence="4" id="KW-1185">Reference proteome</keyword>
<proteinExistence type="predicted"/>
<evidence type="ECO:0000256" key="2">
    <source>
        <dbReference type="SAM" id="SignalP"/>
    </source>
</evidence>
<protein>
    <recommendedName>
        <fullName evidence="5">Protein BIG1</fullName>
    </recommendedName>
</protein>
<keyword evidence="1" id="KW-1133">Transmembrane helix</keyword>
<name>A0A163EHD4_PHYB8</name>
<dbReference type="OrthoDB" id="5561232at2759"/>
<feature type="transmembrane region" description="Helical" evidence="1">
    <location>
        <begin position="243"/>
        <end position="263"/>
    </location>
</feature>
<keyword evidence="1" id="KW-0472">Membrane</keyword>
<dbReference type="GeneID" id="28999089"/>
<evidence type="ECO:0000256" key="1">
    <source>
        <dbReference type="SAM" id="Phobius"/>
    </source>
</evidence>
<dbReference type="Proteomes" id="UP000077315">
    <property type="component" value="Unassembled WGS sequence"/>
</dbReference>
<gene>
    <name evidence="3" type="ORF">PHYBLDRAFT_179630</name>
</gene>
<dbReference type="VEuPathDB" id="FungiDB:PHYBLDRAFT_179630"/>
<evidence type="ECO:0000313" key="3">
    <source>
        <dbReference type="EMBL" id="OAD78650.1"/>
    </source>
</evidence>
<organism evidence="3 4">
    <name type="scientific">Phycomyces blakesleeanus (strain ATCC 8743b / DSM 1359 / FGSC 10004 / NBRC 33097 / NRRL 1555)</name>
    <dbReference type="NCBI Taxonomy" id="763407"/>
    <lineage>
        <taxon>Eukaryota</taxon>
        <taxon>Fungi</taxon>
        <taxon>Fungi incertae sedis</taxon>
        <taxon>Mucoromycota</taxon>
        <taxon>Mucoromycotina</taxon>
        <taxon>Mucoromycetes</taxon>
        <taxon>Mucorales</taxon>
        <taxon>Phycomycetaceae</taxon>
        <taxon>Phycomyces</taxon>
    </lineage>
</organism>